<dbReference type="OrthoDB" id="20590at2"/>
<evidence type="ECO:0000259" key="3">
    <source>
        <dbReference type="SMART" id="SM00822"/>
    </source>
</evidence>
<dbReference type="RefSeq" id="WP_155456295.1">
    <property type="nucleotide sequence ID" value="NZ_WNKX01000021.1"/>
</dbReference>
<evidence type="ECO:0000256" key="2">
    <source>
        <dbReference type="ARBA" id="ARBA00023002"/>
    </source>
</evidence>
<gene>
    <name evidence="4" type="ORF">GM658_22470</name>
</gene>
<evidence type="ECO:0000313" key="4">
    <source>
        <dbReference type="EMBL" id="MTW13376.1"/>
    </source>
</evidence>
<dbReference type="PRINTS" id="PR00081">
    <property type="entry name" value="GDHRDH"/>
</dbReference>
<sequence>MKKILIVTGGSRGIGAAIARQAAAVGWVVAVNYQRDAAAAARVVAEIEAAGGRALAVQADVACDEDIERLFATVERELGPVTGLVNNAGMTGGLGKFGDTNPAIVEQVFRTNVLGLMQASRRALQAFRAHGQGGVIVNISSTAATAGSPNEYVAYAASKAAVDTFTMGLGKEVAPEGIRVCGVAPGTTQTDIHTTSGDPGRPARVAARIPMLRVGEPDEIAEAAVWLLSPAARYVTATTIRVSGGA</sequence>
<proteinExistence type="inferred from homology"/>
<dbReference type="Pfam" id="PF13561">
    <property type="entry name" value="adh_short_C2"/>
    <property type="match status" value="1"/>
</dbReference>
<keyword evidence="5" id="KW-1185">Reference proteome</keyword>
<name>A0A6L6QNZ3_9BURK</name>
<protein>
    <submittedName>
        <fullName evidence="4">SDR family oxidoreductase</fullName>
    </submittedName>
</protein>
<dbReference type="PANTHER" id="PTHR43639:SF1">
    <property type="entry name" value="SHORT-CHAIN DEHYDROGENASE_REDUCTASE FAMILY PROTEIN"/>
    <property type="match status" value="1"/>
</dbReference>
<dbReference type="InterPro" id="IPR057326">
    <property type="entry name" value="KR_dom"/>
</dbReference>
<keyword evidence="2" id="KW-0560">Oxidoreductase</keyword>
<dbReference type="AlphaFoldDB" id="A0A6L6QNZ3"/>
<dbReference type="Gene3D" id="3.40.50.720">
    <property type="entry name" value="NAD(P)-binding Rossmann-like Domain"/>
    <property type="match status" value="1"/>
</dbReference>
<dbReference type="Proteomes" id="UP000472320">
    <property type="component" value="Unassembled WGS sequence"/>
</dbReference>
<organism evidence="4 5">
    <name type="scientific">Massilia eburnea</name>
    <dbReference type="NCBI Taxonomy" id="1776165"/>
    <lineage>
        <taxon>Bacteria</taxon>
        <taxon>Pseudomonadati</taxon>
        <taxon>Pseudomonadota</taxon>
        <taxon>Betaproteobacteria</taxon>
        <taxon>Burkholderiales</taxon>
        <taxon>Oxalobacteraceae</taxon>
        <taxon>Telluria group</taxon>
        <taxon>Massilia</taxon>
    </lineage>
</organism>
<dbReference type="SUPFAM" id="SSF51735">
    <property type="entry name" value="NAD(P)-binding Rossmann-fold domains"/>
    <property type="match status" value="1"/>
</dbReference>
<dbReference type="InterPro" id="IPR036291">
    <property type="entry name" value="NAD(P)-bd_dom_sf"/>
</dbReference>
<evidence type="ECO:0000256" key="1">
    <source>
        <dbReference type="ARBA" id="ARBA00006484"/>
    </source>
</evidence>
<feature type="domain" description="Ketoreductase" evidence="3">
    <location>
        <begin position="3"/>
        <end position="208"/>
    </location>
</feature>
<dbReference type="SMART" id="SM00822">
    <property type="entry name" value="PKS_KR"/>
    <property type="match status" value="1"/>
</dbReference>
<accession>A0A6L6QNZ3</accession>
<dbReference type="PANTHER" id="PTHR43639">
    <property type="entry name" value="OXIDOREDUCTASE, SHORT-CHAIN DEHYDROGENASE/REDUCTASE FAMILY (AFU_ORTHOLOGUE AFUA_5G02870)"/>
    <property type="match status" value="1"/>
</dbReference>
<dbReference type="InterPro" id="IPR002347">
    <property type="entry name" value="SDR_fam"/>
</dbReference>
<dbReference type="GO" id="GO:0016491">
    <property type="term" value="F:oxidoreductase activity"/>
    <property type="evidence" value="ECO:0007669"/>
    <property type="project" value="UniProtKB-KW"/>
</dbReference>
<dbReference type="FunFam" id="3.40.50.720:FF:000084">
    <property type="entry name" value="Short-chain dehydrogenase reductase"/>
    <property type="match status" value="1"/>
</dbReference>
<dbReference type="PRINTS" id="PR00080">
    <property type="entry name" value="SDRFAMILY"/>
</dbReference>
<evidence type="ECO:0000313" key="5">
    <source>
        <dbReference type="Proteomes" id="UP000472320"/>
    </source>
</evidence>
<reference evidence="4 5" key="1">
    <citation type="submission" date="2019-11" db="EMBL/GenBank/DDBJ databases">
        <title>Type strains purchased from KCTC, JCM and DSMZ.</title>
        <authorList>
            <person name="Lu H."/>
        </authorList>
    </citation>
    <scope>NUCLEOTIDE SEQUENCE [LARGE SCALE GENOMIC DNA]</scope>
    <source>
        <strain evidence="4 5">JCM 31587</strain>
    </source>
</reference>
<comment type="similarity">
    <text evidence="1">Belongs to the short-chain dehydrogenases/reductases (SDR) family.</text>
</comment>
<comment type="caution">
    <text evidence="4">The sequence shown here is derived from an EMBL/GenBank/DDBJ whole genome shotgun (WGS) entry which is preliminary data.</text>
</comment>
<dbReference type="EMBL" id="WNKX01000021">
    <property type="protein sequence ID" value="MTW13376.1"/>
    <property type="molecule type" value="Genomic_DNA"/>
</dbReference>